<keyword evidence="1" id="KW-0812">Transmembrane</keyword>
<dbReference type="OrthoDB" id="10250354at2759"/>
<dbReference type="Proteomes" id="UP000886520">
    <property type="component" value="Chromosome 3"/>
</dbReference>
<dbReference type="AlphaFoldDB" id="A0A9D4ZRV2"/>
<sequence>MRIHGSRIATPGTWRKSAVWVEHPLGQLKEAYKQKALEKHPDHQPPSLKQHAEAEFQQIAEAYSCLKAAKASGLSTREEARNSGHSFARRGSRLQFSAPAVPFLFIIFGTVGLGVAQARRAYRESQKQASSHNPFLP</sequence>
<dbReference type="SUPFAM" id="SSF46565">
    <property type="entry name" value="Chaperone J-domain"/>
    <property type="match status" value="1"/>
</dbReference>
<dbReference type="PANTHER" id="PTHR43948:SF14">
    <property type="entry name" value="PROTEIN DNAJ, PUTATIVE-RELATED"/>
    <property type="match status" value="1"/>
</dbReference>
<dbReference type="EMBL" id="JABFUD020000002">
    <property type="protein sequence ID" value="KAI5082960.1"/>
    <property type="molecule type" value="Genomic_DNA"/>
</dbReference>
<dbReference type="Gene3D" id="1.10.287.110">
    <property type="entry name" value="DnaJ domain"/>
    <property type="match status" value="1"/>
</dbReference>
<keyword evidence="1" id="KW-1133">Transmembrane helix</keyword>
<feature type="transmembrane region" description="Helical" evidence="1">
    <location>
        <begin position="96"/>
        <end position="116"/>
    </location>
</feature>
<organism evidence="3 4">
    <name type="scientific">Adiantum capillus-veneris</name>
    <name type="common">Maidenhair fern</name>
    <dbReference type="NCBI Taxonomy" id="13818"/>
    <lineage>
        <taxon>Eukaryota</taxon>
        <taxon>Viridiplantae</taxon>
        <taxon>Streptophyta</taxon>
        <taxon>Embryophyta</taxon>
        <taxon>Tracheophyta</taxon>
        <taxon>Polypodiopsida</taxon>
        <taxon>Polypodiidae</taxon>
        <taxon>Polypodiales</taxon>
        <taxon>Pteridineae</taxon>
        <taxon>Pteridaceae</taxon>
        <taxon>Vittarioideae</taxon>
        <taxon>Adiantum</taxon>
    </lineage>
</organism>
<reference evidence="3" key="1">
    <citation type="submission" date="2021-01" db="EMBL/GenBank/DDBJ databases">
        <title>Adiantum capillus-veneris genome.</title>
        <authorList>
            <person name="Fang Y."/>
            <person name="Liao Q."/>
        </authorList>
    </citation>
    <scope>NUCLEOTIDE SEQUENCE</scope>
    <source>
        <strain evidence="3">H3</strain>
        <tissue evidence="3">Leaf</tissue>
    </source>
</reference>
<dbReference type="CDD" id="cd06257">
    <property type="entry name" value="DnaJ"/>
    <property type="match status" value="1"/>
</dbReference>
<comment type="caution">
    <text evidence="3">The sequence shown here is derived from an EMBL/GenBank/DDBJ whole genome shotgun (WGS) entry which is preliminary data.</text>
</comment>
<protein>
    <recommendedName>
        <fullName evidence="2">J domain-containing protein</fullName>
    </recommendedName>
</protein>
<evidence type="ECO:0000259" key="2">
    <source>
        <dbReference type="PROSITE" id="PS50076"/>
    </source>
</evidence>
<dbReference type="InterPro" id="IPR036869">
    <property type="entry name" value="J_dom_sf"/>
</dbReference>
<dbReference type="GO" id="GO:0051087">
    <property type="term" value="F:protein-folding chaperone binding"/>
    <property type="evidence" value="ECO:0007669"/>
    <property type="project" value="TreeGrafter"/>
</dbReference>
<dbReference type="GO" id="GO:0044183">
    <property type="term" value="F:protein folding chaperone"/>
    <property type="evidence" value="ECO:0007669"/>
    <property type="project" value="TreeGrafter"/>
</dbReference>
<evidence type="ECO:0000313" key="3">
    <source>
        <dbReference type="EMBL" id="KAI5082960.1"/>
    </source>
</evidence>
<proteinExistence type="predicted"/>
<dbReference type="GO" id="GO:0005737">
    <property type="term" value="C:cytoplasm"/>
    <property type="evidence" value="ECO:0007669"/>
    <property type="project" value="TreeGrafter"/>
</dbReference>
<dbReference type="InterPro" id="IPR001623">
    <property type="entry name" value="DnaJ_domain"/>
</dbReference>
<name>A0A9D4ZRV2_ADICA</name>
<evidence type="ECO:0000313" key="4">
    <source>
        <dbReference type="Proteomes" id="UP000886520"/>
    </source>
</evidence>
<dbReference type="GO" id="GO:0005634">
    <property type="term" value="C:nucleus"/>
    <property type="evidence" value="ECO:0007669"/>
    <property type="project" value="TreeGrafter"/>
</dbReference>
<dbReference type="Pfam" id="PF00226">
    <property type="entry name" value="DnaJ"/>
    <property type="match status" value="1"/>
</dbReference>
<keyword evidence="1" id="KW-0472">Membrane</keyword>
<dbReference type="PANTHER" id="PTHR43948">
    <property type="entry name" value="DNAJ HOMOLOG SUBFAMILY B"/>
    <property type="match status" value="1"/>
</dbReference>
<dbReference type="GO" id="GO:0051082">
    <property type="term" value="F:unfolded protein binding"/>
    <property type="evidence" value="ECO:0007669"/>
    <property type="project" value="TreeGrafter"/>
</dbReference>
<gene>
    <name evidence="3" type="ORF">GOP47_0002703</name>
</gene>
<accession>A0A9D4ZRV2</accession>
<feature type="domain" description="J" evidence="2">
    <location>
        <begin position="1"/>
        <end position="84"/>
    </location>
</feature>
<evidence type="ECO:0000256" key="1">
    <source>
        <dbReference type="SAM" id="Phobius"/>
    </source>
</evidence>
<dbReference type="PROSITE" id="PS50076">
    <property type="entry name" value="DNAJ_2"/>
    <property type="match status" value="1"/>
</dbReference>
<keyword evidence="4" id="KW-1185">Reference proteome</keyword>